<protein>
    <submittedName>
        <fullName evidence="1">Uncharacterized protein</fullName>
    </submittedName>
</protein>
<dbReference type="RefSeq" id="WP_163202210.1">
    <property type="nucleotide sequence ID" value="NZ_JAAGWG010000004.1"/>
</dbReference>
<proteinExistence type="predicted"/>
<accession>A0A6L9VYD2</accession>
<evidence type="ECO:0000313" key="1">
    <source>
        <dbReference type="EMBL" id="NEK84785.1"/>
    </source>
</evidence>
<reference evidence="1 2" key="1">
    <citation type="submission" date="2019-12" db="EMBL/GenBank/DDBJ databases">
        <title>the WGS of Blastococcus saxobsidens 67B17.</title>
        <authorList>
            <person name="Jiang Z."/>
        </authorList>
    </citation>
    <scope>NUCLEOTIDE SEQUENCE [LARGE SCALE GENOMIC DNA]</scope>
    <source>
        <strain evidence="1 2">67B17</strain>
    </source>
</reference>
<sequence>MPTFPRERHRPSRSEPWPLRVGLERFAFVLQEIEQPAHRRARFTNAD</sequence>
<name>A0A6L9VYD2_9ACTN</name>
<gene>
    <name evidence="1" type="ORF">GCU60_03260</name>
</gene>
<dbReference type="Proteomes" id="UP000479241">
    <property type="component" value="Unassembled WGS sequence"/>
</dbReference>
<organism evidence="1 2">
    <name type="scientific">Blastococcus saxobsidens</name>
    <dbReference type="NCBI Taxonomy" id="138336"/>
    <lineage>
        <taxon>Bacteria</taxon>
        <taxon>Bacillati</taxon>
        <taxon>Actinomycetota</taxon>
        <taxon>Actinomycetes</taxon>
        <taxon>Geodermatophilales</taxon>
        <taxon>Geodermatophilaceae</taxon>
        <taxon>Blastococcus</taxon>
    </lineage>
</organism>
<dbReference type="AlphaFoldDB" id="A0A6L9VYD2"/>
<comment type="caution">
    <text evidence="1">The sequence shown here is derived from an EMBL/GenBank/DDBJ whole genome shotgun (WGS) entry which is preliminary data.</text>
</comment>
<evidence type="ECO:0000313" key="2">
    <source>
        <dbReference type="Proteomes" id="UP000479241"/>
    </source>
</evidence>
<dbReference type="EMBL" id="JAAGWG010000004">
    <property type="protein sequence ID" value="NEK84785.1"/>
    <property type="molecule type" value="Genomic_DNA"/>
</dbReference>